<dbReference type="Proteomes" id="UP000584642">
    <property type="component" value="Unassembled WGS sequence"/>
</dbReference>
<proteinExistence type="predicted"/>
<sequence length="331" mass="35055">MKLALTATAALALALATAPAAAQTAKPVELRIASFNVGSSWFVYGVTLAEVLRGKLPQGSKVDAPPLGGGTANPQLVERGKADIGLSFAVVNAWAVKGTFAFDKPQGKVRTLMGGLDDYYLGIVANGKDRGPDLNEFLDKQKPDTRIMLLKKGSFGSFAGQQILDVAGSGEKEVAARGGRYDFADFPVIQAAFPAGTADLFIQVITRGHPAVTEMAETGNVTLLEPSQKVLAAMTEKFGWSVDTLPKGSFHGQTRDLTLPGTTTAIIASSDMTDDLAYTIVKTVCENQDAFKAGHKALSGFDCATKAWKADNLGAPLHPGAARYYRERGWM</sequence>
<feature type="signal peptide" evidence="1">
    <location>
        <begin position="1"/>
        <end position="22"/>
    </location>
</feature>
<reference evidence="2 3" key="1">
    <citation type="submission" date="2020-05" db="EMBL/GenBank/DDBJ databases">
        <title>Azospirillum oleiclasticum sp. nov, a nitrogen-fixing and heavy crude oil-emulsifying bacterium isolated from the crude oil of Yumen Oilfield.</title>
        <authorList>
            <person name="Wu D."/>
            <person name="Cai M."/>
            <person name="Zhang X."/>
        </authorList>
    </citation>
    <scope>NUCLEOTIDE SEQUENCE [LARGE SCALE GENOMIC DNA]</scope>
    <source>
        <strain evidence="2 3">ROY-1-1-2</strain>
    </source>
</reference>
<evidence type="ECO:0000313" key="3">
    <source>
        <dbReference type="Proteomes" id="UP000584642"/>
    </source>
</evidence>
<keyword evidence="1" id="KW-0732">Signal</keyword>
<comment type="caution">
    <text evidence="2">The sequence shown here is derived from an EMBL/GenBank/DDBJ whole genome shotgun (WGS) entry which is preliminary data.</text>
</comment>
<dbReference type="EMBL" id="JABFDB010000008">
    <property type="protein sequence ID" value="NYZ20570.1"/>
    <property type="molecule type" value="Genomic_DNA"/>
</dbReference>
<dbReference type="Pfam" id="PF16868">
    <property type="entry name" value="NMT1_3"/>
    <property type="match status" value="1"/>
</dbReference>
<organism evidence="2 3">
    <name type="scientific">Azospirillum oleiclasticum</name>
    <dbReference type="NCBI Taxonomy" id="2735135"/>
    <lineage>
        <taxon>Bacteria</taxon>
        <taxon>Pseudomonadati</taxon>
        <taxon>Pseudomonadota</taxon>
        <taxon>Alphaproteobacteria</taxon>
        <taxon>Rhodospirillales</taxon>
        <taxon>Azospirillaceae</taxon>
        <taxon>Azospirillum</taxon>
    </lineage>
</organism>
<dbReference type="PANTHER" id="PTHR42941">
    <property type="entry name" value="SLL1037 PROTEIN"/>
    <property type="match status" value="1"/>
</dbReference>
<evidence type="ECO:0000313" key="2">
    <source>
        <dbReference type="EMBL" id="NYZ20570.1"/>
    </source>
</evidence>
<dbReference type="SUPFAM" id="SSF53850">
    <property type="entry name" value="Periplasmic binding protein-like II"/>
    <property type="match status" value="1"/>
</dbReference>
<keyword evidence="3" id="KW-1185">Reference proteome</keyword>
<name>A0ABX2TCX3_9PROT</name>
<dbReference type="Gene3D" id="3.40.190.10">
    <property type="entry name" value="Periplasmic binding protein-like II"/>
    <property type="match status" value="2"/>
</dbReference>
<gene>
    <name evidence="2" type="ORF">HND93_12685</name>
</gene>
<dbReference type="RefSeq" id="WP_180282341.1">
    <property type="nucleotide sequence ID" value="NZ_JABFDB010000008.1"/>
</dbReference>
<dbReference type="PANTHER" id="PTHR42941:SF1">
    <property type="entry name" value="SLL1037 PROTEIN"/>
    <property type="match status" value="1"/>
</dbReference>
<protein>
    <submittedName>
        <fullName evidence="2">TAXI family TRAP transporter solute-binding subunit</fullName>
    </submittedName>
</protein>
<feature type="chain" id="PRO_5045972107" evidence="1">
    <location>
        <begin position="23"/>
        <end position="331"/>
    </location>
</feature>
<dbReference type="InterPro" id="IPR011852">
    <property type="entry name" value="TRAP_TAXI"/>
</dbReference>
<dbReference type="NCBIfam" id="TIGR02122">
    <property type="entry name" value="TRAP_TAXI"/>
    <property type="match status" value="1"/>
</dbReference>
<accession>A0ABX2TCX3</accession>
<evidence type="ECO:0000256" key="1">
    <source>
        <dbReference type="SAM" id="SignalP"/>
    </source>
</evidence>